<reference evidence="1" key="1">
    <citation type="submission" date="2019-11" db="EMBL/GenBank/DDBJ databases">
        <title>Nori genome reveals adaptations in red seaweeds to the harsh intertidal environment.</title>
        <authorList>
            <person name="Wang D."/>
            <person name="Mao Y."/>
        </authorList>
    </citation>
    <scope>NUCLEOTIDE SEQUENCE</scope>
    <source>
        <tissue evidence="1">Gametophyte</tissue>
    </source>
</reference>
<protein>
    <submittedName>
        <fullName evidence="1">Uncharacterized protein</fullName>
    </submittedName>
</protein>
<dbReference type="EMBL" id="CM020620">
    <property type="protein sequence ID" value="KAK1867111.1"/>
    <property type="molecule type" value="Genomic_DNA"/>
</dbReference>
<evidence type="ECO:0000313" key="1">
    <source>
        <dbReference type="EMBL" id="KAK1867111.1"/>
    </source>
</evidence>
<accession>A0ACC3CBF9</accession>
<proteinExistence type="predicted"/>
<comment type="caution">
    <text evidence="1">The sequence shown here is derived from an EMBL/GenBank/DDBJ whole genome shotgun (WGS) entry which is preliminary data.</text>
</comment>
<organism evidence="1 2">
    <name type="scientific">Pyropia yezoensis</name>
    <name type="common">Susabi-nori</name>
    <name type="synonym">Porphyra yezoensis</name>
    <dbReference type="NCBI Taxonomy" id="2788"/>
    <lineage>
        <taxon>Eukaryota</taxon>
        <taxon>Rhodophyta</taxon>
        <taxon>Bangiophyceae</taxon>
        <taxon>Bangiales</taxon>
        <taxon>Bangiaceae</taxon>
        <taxon>Pyropia</taxon>
    </lineage>
</organism>
<sequence>MAATAFAAAPSGICAHPAPLASAAITSARPATALGACAFTPTGRVTARLSAVSAATATAPPAPLPFSPVADGTVTFPSDLDGSKLRVGIVSARWRSDLTGPMVADVLRGLGERSVKEENIVQMDVPGCGELPVAARLMMASQKVDVVVAVGVLIDGATDGYSFMSEAVSNGLMSLQLTAAIPVIFGVLTCNTEEQAVARATGDKSHAVDWAATAVEMGTLRSSQIGGGARAKMSVGFS</sequence>
<keyword evidence="2" id="KW-1185">Reference proteome</keyword>
<name>A0ACC3CBF9_PYRYE</name>
<gene>
    <name evidence="1" type="ORF">I4F81_009620</name>
</gene>
<dbReference type="Proteomes" id="UP000798662">
    <property type="component" value="Chromosome 3"/>
</dbReference>
<evidence type="ECO:0000313" key="2">
    <source>
        <dbReference type="Proteomes" id="UP000798662"/>
    </source>
</evidence>